<evidence type="ECO:0000313" key="1">
    <source>
        <dbReference type="EMBL" id="MFC4065955.1"/>
    </source>
</evidence>
<evidence type="ECO:0000313" key="2">
    <source>
        <dbReference type="Proteomes" id="UP001595867"/>
    </source>
</evidence>
<accession>A0ABV8IW03</accession>
<organism evidence="1 2">
    <name type="scientific">Actinoplanes subglobosus</name>
    <dbReference type="NCBI Taxonomy" id="1547892"/>
    <lineage>
        <taxon>Bacteria</taxon>
        <taxon>Bacillati</taxon>
        <taxon>Actinomycetota</taxon>
        <taxon>Actinomycetes</taxon>
        <taxon>Micromonosporales</taxon>
        <taxon>Micromonosporaceae</taxon>
        <taxon>Actinoplanes</taxon>
    </lineage>
</organism>
<gene>
    <name evidence="1" type="ORF">ACFO0C_13520</name>
</gene>
<name>A0ABV8IW03_9ACTN</name>
<protein>
    <recommendedName>
        <fullName evidence="3">Carboxypeptidase regulatory-like domain-containing protein</fullName>
    </recommendedName>
</protein>
<reference evidence="2" key="1">
    <citation type="journal article" date="2019" name="Int. J. Syst. Evol. Microbiol.">
        <title>The Global Catalogue of Microorganisms (GCM) 10K type strain sequencing project: providing services to taxonomists for standard genome sequencing and annotation.</title>
        <authorList>
            <consortium name="The Broad Institute Genomics Platform"/>
            <consortium name="The Broad Institute Genome Sequencing Center for Infectious Disease"/>
            <person name="Wu L."/>
            <person name="Ma J."/>
        </authorList>
    </citation>
    <scope>NUCLEOTIDE SEQUENCE [LARGE SCALE GENOMIC DNA]</scope>
    <source>
        <strain evidence="2">TBRC 5832</strain>
    </source>
</reference>
<proteinExistence type="predicted"/>
<evidence type="ECO:0008006" key="3">
    <source>
        <dbReference type="Google" id="ProtNLM"/>
    </source>
</evidence>
<keyword evidence="2" id="KW-1185">Reference proteome</keyword>
<dbReference type="Proteomes" id="UP001595867">
    <property type="component" value="Unassembled WGS sequence"/>
</dbReference>
<dbReference type="RefSeq" id="WP_378066939.1">
    <property type="nucleotide sequence ID" value="NZ_JBHSBL010000013.1"/>
</dbReference>
<comment type="caution">
    <text evidence="1">The sequence shown here is derived from an EMBL/GenBank/DDBJ whole genome shotgun (WGS) entry which is preliminary data.</text>
</comment>
<sequence length="264" mass="28321">MSGRFTPSRYDERVLRLAVGVEPQDVARGGRVAGPLRVLIEDAPKPLHRWRLWRPGETLDAFLGRLDRHRSGRFALLAGPGSGDLVLRLTEPGGRRALVPRRVAVTGADPRILPIGLFPGTAASLPSRATVVRGRVVTPDGVPVRWARIRAADDTGEDAGWAHGDDRGEFVLVVDLAENALAPADDPLAVSITVTAVVPAPEPDPDDPLRPVVDPLWDLPVEPLPDDDALAGRVELPGQTSFGPFPFDLPLGRETSLSIPLPIP</sequence>
<dbReference type="EMBL" id="JBHSBL010000013">
    <property type="protein sequence ID" value="MFC4065955.1"/>
    <property type="molecule type" value="Genomic_DNA"/>
</dbReference>